<comment type="caution">
    <text evidence="1">The sequence shown here is derived from an EMBL/GenBank/DDBJ whole genome shotgun (WGS) entry which is preliminary data.</text>
</comment>
<gene>
    <name evidence="1" type="ORF">DPEC_G00103950</name>
</gene>
<sequence>MFTNACPLNTELLLPATHTTGSESHLTRSLLYFRPQSNSPYLPDREEKIFSQNGEIFTTSSTALWIEFGPSFGFSVSYYSGPQGGEHHPAVLQCING</sequence>
<evidence type="ECO:0000313" key="1">
    <source>
        <dbReference type="EMBL" id="KAJ8008353.1"/>
    </source>
</evidence>
<protein>
    <submittedName>
        <fullName evidence="1">Uncharacterized protein</fullName>
    </submittedName>
</protein>
<proteinExistence type="predicted"/>
<keyword evidence="2" id="KW-1185">Reference proteome</keyword>
<accession>A0ACC2GX90</accession>
<dbReference type="EMBL" id="CM055735">
    <property type="protein sequence ID" value="KAJ8008353.1"/>
    <property type="molecule type" value="Genomic_DNA"/>
</dbReference>
<dbReference type="Proteomes" id="UP001157502">
    <property type="component" value="Chromosome 8"/>
</dbReference>
<evidence type="ECO:0000313" key="2">
    <source>
        <dbReference type="Proteomes" id="UP001157502"/>
    </source>
</evidence>
<organism evidence="1 2">
    <name type="scientific">Dallia pectoralis</name>
    <name type="common">Alaska blackfish</name>
    <dbReference type="NCBI Taxonomy" id="75939"/>
    <lineage>
        <taxon>Eukaryota</taxon>
        <taxon>Metazoa</taxon>
        <taxon>Chordata</taxon>
        <taxon>Craniata</taxon>
        <taxon>Vertebrata</taxon>
        <taxon>Euteleostomi</taxon>
        <taxon>Actinopterygii</taxon>
        <taxon>Neopterygii</taxon>
        <taxon>Teleostei</taxon>
        <taxon>Protacanthopterygii</taxon>
        <taxon>Esociformes</taxon>
        <taxon>Umbridae</taxon>
        <taxon>Dallia</taxon>
    </lineage>
</organism>
<name>A0ACC2GX90_DALPE</name>
<reference evidence="1" key="1">
    <citation type="submission" date="2021-05" db="EMBL/GenBank/DDBJ databases">
        <authorList>
            <person name="Pan Q."/>
            <person name="Jouanno E."/>
            <person name="Zahm M."/>
            <person name="Klopp C."/>
            <person name="Cabau C."/>
            <person name="Louis A."/>
            <person name="Berthelot C."/>
            <person name="Parey E."/>
            <person name="Roest Crollius H."/>
            <person name="Montfort J."/>
            <person name="Robinson-Rechavi M."/>
            <person name="Bouchez O."/>
            <person name="Lampietro C."/>
            <person name="Lopez Roques C."/>
            <person name="Donnadieu C."/>
            <person name="Postlethwait J."/>
            <person name="Bobe J."/>
            <person name="Dillon D."/>
            <person name="Chandos A."/>
            <person name="von Hippel F."/>
            <person name="Guiguen Y."/>
        </authorList>
    </citation>
    <scope>NUCLEOTIDE SEQUENCE</scope>
    <source>
        <strain evidence="1">YG-Jan2019</strain>
    </source>
</reference>